<dbReference type="PANTHER" id="PTHR42961">
    <property type="entry name" value="IRON-SULFUR PROTEIN NUBPL"/>
    <property type="match status" value="1"/>
</dbReference>
<comment type="subunit">
    <text evidence="6">Homodimer.</text>
</comment>
<evidence type="ECO:0000256" key="3">
    <source>
        <dbReference type="ARBA" id="ARBA00022840"/>
    </source>
</evidence>
<dbReference type="PANTHER" id="PTHR42961:SF2">
    <property type="entry name" value="IRON-SULFUR PROTEIN NUBPL"/>
    <property type="match status" value="1"/>
</dbReference>
<dbReference type="GO" id="GO:0016226">
    <property type="term" value="P:iron-sulfur cluster assembly"/>
    <property type="evidence" value="ECO:0007669"/>
    <property type="project" value="InterPro"/>
</dbReference>
<dbReference type="Gene3D" id="3.40.50.300">
    <property type="entry name" value="P-loop containing nucleotide triphosphate hydrolases"/>
    <property type="match status" value="1"/>
</dbReference>
<evidence type="ECO:0000256" key="4">
    <source>
        <dbReference type="ARBA" id="ARBA00023004"/>
    </source>
</evidence>
<comment type="similarity">
    <text evidence="6">Belongs to the Mrp/NBP35 ATP-binding proteins family.</text>
</comment>
<dbReference type="GO" id="GO:0005524">
    <property type="term" value="F:ATP binding"/>
    <property type="evidence" value="ECO:0007669"/>
    <property type="project" value="UniProtKB-UniRule"/>
</dbReference>
<evidence type="ECO:0000256" key="1">
    <source>
        <dbReference type="ARBA" id="ARBA00022723"/>
    </source>
</evidence>
<dbReference type="AlphaFoldDB" id="A0A372IQ73"/>
<reference evidence="7 8" key="1">
    <citation type="submission" date="2018-08" db="EMBL/GenBank/DDBJ databases">
        <title>Acidipila sp. 4G-K13, an acidobacterium isolated from forest soil.</title>
        <authorList>
            <person name="Gao Z.-H."/>
            <person name="Qiu L.-H."/>
        </authorList>
    </citation>
    <scope>NUCLEOTIDE SEQUENCE [LARGE SCALE GENOMIC DNA]</scope>
    <source>
        <strain evidence="7 8">4G-K13</strain>
    </source>
</reference>
<organism evidence="7 8">
    <name type="scientific">Paracidobacterium acidisoli</name>
    <dbReference type="NCBI Taxonomy" id="2303751"/>
    <lineage>
        <taxon>Bacteria</taxon>
        <taxon>Pseudomonadati</taxon>
        <taxon>Acidobacteriota</taxon>
        <taxon>Terriglobia</taxon>
        <taxon>Terriglobales</taxon>
        <taxon>Acidobacteriaceae</taxon>
        <taxon>Paracidobacterium</taxon>
    </lineage>
</organism>
<keyword evidence="5 6" id="KW-0411">Iron-sulfur</keyword>
<accession>A0A372IQ73</accession>
<keyword evidence="4 6" id="KW-0408">Iron</keyword>
<keyword evidence="3 6" id="KW-0067">ATP-binding</keyword>
<comment type="caution">
    <text evidence="7">The sequence shown here is derived from an EMBL/GenBank/DDBJ whole genome shotgun (WGS) entry which is preliminary data.</text>
</comment>
<dbReference type="PROSITE" id="PS01215">
    <property type="entry name" value="MRP"/>
    <property type="match status" value="1"/>
</dbReference>
<name>A0A372IQ73_9BACT</name>
<sequence>MAHGHAHAPQGPAALPGVANIVAVGSGKGGVGKTTIAVNLAVSLAKLGYRVGLIDADIYGPNVPLMLGSSQQPRVLASNQIEPNVAHGVKVISVGFLSPGDKPMVMRGPMLHQIIRQFLQQVEWGELDFLLIDLPPGTGDVVISLVQTVPLTGAVVVSTPSDVSLQDARKALEMFHQVNVKVLGMVENMSHFTCPHCHQEIDIFSKGGAERTAKQFSIPFLGSVELDPEIRHGGDHGLPVALAGPDSERAAPLYAIARQVAELAKAESAKAENVFEIS</sequence>
<dbReference type="InterPro" id="IPR000808">
    <property type="entry name" value="Mrp-like_CS"/>
</dbReference>
<dbReference type="GO" id="GO:0016887">
    <property type="term" value="F:ATP hydrolysis activity"/>
    <property type="evidence" value="ECO:0007669"/>
    <property type="project" value="UniProtKB-UniRule"/>
</dbReference>
<dbReference type="EMBL" id="QVQT01000003">
    <property type="protein sequence ID" value="RFU17034.1"/>
    <property type="molecule type" value="Genomic_DNA"/>
</dbReference>
<dbReference type="InterPro" id="IPR019591">
    <property type="entry name" value="Mrp/NBP35_ATP-bd"/>
</dbReference>
<dbReference type="SUPFAM" id="SSF52540">
    <property type="entry name" value="P-loop containing nucleoside triphosphate hydrolases"/>
    <property type="match status" value="1"/>
</dbReference>
<dbReference type="CDD" id="cd02037">
    <property type="entry name" value="Mrp_NBP35"/>
    <property type="match status" value="1"/>
</dbReference>
<dbReference type="GO" id="GO:0051539">
    <property type="term" value="F:4 iron, 4 sulfur cluster binding"/>
    <property type="evidence" value="ECO:0007669"/>
    <property type="project" value="TreeGrafter"/>
</dbReference>
<dbReference type="FunFam" id="3.40.50.300:FF:001119">
    <property type="entry name" value="Iron-sulfur cluster carrier protein"/>
    <property type="match status" value="1"/>
</dbReference>
<dbReference type="Proteomes" id="UP000264702">
    <property type="component" value="Unassembled WGS sequence"/>
</dbReference>
<gene>
    <name evidence="7" type="ORF">D0Y96_10010</name>
</gene>
<proteinExistence type="inferred from homology"/>
<keyword evidence="2 6" id="KW-0547">Nucleotide-binding</keyword>
<dbReference type="InterPro" id="IPR027417">
    <property type="entry name" value="P-loop_NTPase"/>
</dbReference>
<dbReference type="HAMAP" id="MF_02040">
    <property type="entry name" value="Mrp_NBP35"/>
    <property type="match status" value="1"/>
</dbReference>
<evidence type="ECO:0000313" key="7">
    <source>
        <dbReference type="EMBL" id="RFU17034.1"/>
    </source>
</evidence>
<comment type="function">
    <text evidence="6">Binds and transfers iron-sulfur (Fe-S) clusters to target apoproteins. Can hydrolyze ATP.</text>
</comment>
<dbReference type="InterPro" id="IPR033756">
    <property type="entry name" value="YlxH/NBP35"/>
</dbReference>
<evidence type="ECO:0000256" key="6">
    <source>
        <dbReference type="HAMAP-Rule" id="MF_02040"/>
    </source>
</evidence>
<dbReference type="GO" id="GO:0140663">
    <property type="term" value="F:ATP-dependent FeS chaperone activity"/>
    <property type="evidence" value="ECO:0007669"/>
    <property type="project" value="InterPro"/>
</dbReference>
<keyword evidence="6" id="KW-0378">Hydrolase</keyword>
<evidence type="ECO:0000313" key="8">
    <source>
        <dbReference type="Proteomes" id="UP000264702"/>
    </source>
</evidence>
<evidence type="ECO:0000256" key="5">
    <source>
        <dbReference type="ARBA" id="ARBA00023014"/>
    </source>
</evidence>
<dbReference type="OrthoDB" id="9809679at2"/>
<feature type="binding site" evidence="6">
    <location>
        <begin position="27"/>
        <end position="34"/>
    </location>
    <ligand>
        <name>ATP</name>
        <dbReference type="ChEBI" id="CHEBI:30616"/>
    </ligand>
</feature>
<dbReference type="InterPro" id="IPR044304">
    <property type="entry name" value="NUBPL-like"/>
</dbReference>
<dbReference type="Pfam" id="PF10609">
    <property type="entry name" value="ParA"/>
    <property type="match status" value="1"/>
</dbReference>
<evidence type="ECO:0000256" key="2">
    <source>
        <dbReference type="ARBA" id="ARBA00022741"/>
    </source>
</evidence>
<dbReference type="RefSeq" id="WP_117299257.1">
    <property type="nucleotide sequence ID" value="NZ_QVQT02000003.1"/>
</dbReference>
<dbReference type="GO" id="GO:0046872">
    <property type="term" value="F:metal ion binding"/>
    <property type="evidence" value="ECO:0007669"/>
    <property type="project" value="UniProtKB-KW"/>
</dbReference>
<keyword evidence="1 6" id="KW-0479">Metal-binding</keyword>
<keyword evidence="8" id="KW-1185">Reference proteome</keyword>
<protein>
    <recommendedName>
        <fullName evidence="6">Iron-sulfur cluster carrier protein</fullName>
    </recommendedName>
</protein>